<proteinExistence type="predicted"/>
<dbReference type="EMBL" id="JABBWG010000050">
    <property type="protein sequence ID" value="KAG1805839.1"/>
    <property type="molecule type" value="Genomic_DNA"/>
</dbReference>
<accession>A0A9P7J6L8</accession>
<keyword evidence="2" id="KW-1185">Reference proteome</keyword>
<name>A0A9P7J6L8_9AGAM</name>
<protein>
    <submittedName>
        <fullName evidence="1">Uncharacterized protein</fullName>
    </submittedName>
</protein>
<dbReference type="OrthoDB" id="3255346at2759"/>
<dbReference type="GeneID" id="64638208"/>
<dbReference type="RefSeq" id="XP_041187480.1">
    <property type="nucleotide sequence ID" value="XM_041344192.1"/>
</dbReference>
<sequence>MNNDYKASIGRGGHRIEASRNIWDGSGLKIDSAITDVAWCHGSYNNKILTSTQNGDLIMWYLNKAGNAKHGR</sequence>
<gene>
    <name evidence="1" type="ORF">BJ212DRAFT_845657</name>
</gene>
<evidence type="ECO:0000313" key="2">
    <source>
        <dbReference type="Proteomes" id="UP000807769"/>
    </source>
</evidence>
<comment type="caution">
    <text evidence="1">The sequence shown here is derived from an EMBL/GenBank/DDBJ whole genome shotgun (WGS) entry which is preliminary data.</text>
</comment>
<organism evidence="1 2">
    <name type="scientific">Suillus subaureus</name>
    <dbReference type="NCBI Taxonomy" id="48587"/>
    <lineage>
        <taxon>Eukaryota</taxon>
        <taxon>Fungi</taxon>
        <taxon>Dikarya</taxon>
        <taxon>Basidiomycota</taxon>
        <taxon>Agaricomycotina</taxon>
        <taxon>Agaricomycetes</taxon>
        <taxon>Agaricomycetidae</taxon>
        <taxon>Boletales</taxon>
        <taxon>Suillineae</taxon>
        <taxon>Suillaceae</taxon>
        <taxon>Suillus</taxon>
    </lineage>
</organism>
<dbReference type="Proteomes" id="UP000807769">
    <property type="component" value="Unassembled WGS sequence"/>
</dbReference>
<evidence type="ECO:0000313" key="1">
    <source>
        <dbReference type="EMBL" id="KAG1805839.1"/>
    </source>
</evidence>
<dbReference type="AlphaFoldDB" id="A0A9P7J6L8"/>
<reference evidence="1" key="1">
    <citation type="journal article" date="2020" name="New Phytol.">
        <title>Comparative genomics reveals dynamic genome evolution in host specialist ectomycorrhizal fungi.</title>
        <authorList>
            <person name="Lofgren L.A."/>
            <person name="Nguyen N.H."/>
            <person name="Vilgalys R."/>
            <person name="Ruytinx J."/>
            <person name="Liao H.L."/>
            <person name="Branco S."/>
            <person name="Kuo A."/>
            <person name="LaButti K."/>
            <person name="Lipzen A."/>
            <person name="Andreopoulos W."/>
            <person name="Pangilinan J."/>
            <person name="Riley R."/>
            <person name="Hundley H."/>
            <person name="Na H."/>
            <person name="Barry K."/>
            <person name="Grigoriev I.V."/>
            <person name="Stajich J.E."/>
            <person name="Kennedy P.G."/>
        </authorList>
    </citation>
    <scope>NUCLEOTIDE SEQUENCE</scope>
    <source>
        <strain evidence="1">MN1</strain>
    </source>
</reference>